<dbReference type="GO" id="GO:0046872">
    <property type="term" value="F:metal ion binding"/>
    <property type="evidence" value="ECO:0007669"/>
    <property type="project" value="UniProtKB-KW"/>
</dbReference>
<dbReference type="InterPro" id="IPR029044">
    <property type="entry name" value="Nucleotide-diphossugar_trans"/>
</dbReference>
<dbReference type="InterPro" id="IPR001173">
    <property type="entry name" value="Glyco_trans_2-like"/>
</dbReference>
<dbReference type="CDD" id="cd02510">
    <property type="entry name" value="pp-GalNAc-T"/>
    <property type="match status" value="1"/>
</dbReference>
<keyword evidence="10 13" id="KW-0472">Membrane</keyword>
<name>A0A8W8MT61_MAGGI</name>
<keyword evidence="9 13" id="KW-0333">Golgi apparatus</keyword>
<feature type="domain" description="Ricin B lectin" evidence="15">
    <location>
        <begin position="721"/>
        <end position="844"/>
    </location>
</feature>
<dbReference type="CDD" id="cd23462">
    <property type="entry name" value="beta-trefoil_Ricin_Pgant9-like"/>
    <property type="match status" value="1"/>
</dbReference>
<evidence type="ECO:0000256" key="4">
    <source>
        <dbReference type="ARBA" id="ARBA00022692"/>
    </source>
</evidence>
<dbReference type="GO" id="GO:0000139">
    <property type="term" value="C:Golgi membrane"/>
    <property type="evidence" value="ECO:0007669"/>
    <property type="project" value="UniProtKB-SubCell"/>
</dbReference>
<evidence type="ECO:0000313" key="17">
    <source>
        <dbReference type="Proteomes" id="UP000005408"/>
    </source>
</evidence>
<dbReference type="PANTHER" id="PTHR11675">
    <property type="entry name" value="N-ACETYLGALACTOSAMINYLTRANSFERASE"/>
    <property type="match status" value="1"/>
</dbReference>
<dbReference type="InterPro" id="IPR000772">
    <property type="entry name" value="Ricin_B_lectin"/>
</dbReference>
<sequence length="855" mass="99503">MASFYRRKRGLIFKFIVGIPALWFLIVIFTTYQGKLSNSDSDTEKRQEREVIHREKDIVPPRDNHIHFGDGDKLRHDRKIHEEEKLNLANKIQLDMHENRQQREDTGRESAKKDDTLRYKRKQSLPERPYVDPNAPGEGGKAVVIDKDKLSPEEKKKFDDGWQKNAFNQYASDMISLHRSLPDVRDPECKDLKYKDNLPDTSVVVCFHNEAWSVLLRTVHSIIDRSPPHLLKEIILVDDFSDMDHLKQPLEEYAAKLQKVKVVRTKKREGLIRARLLGYSVATGEVLTYLDSHCECAEGWLEPLLDRIAENKSIVVCPVIDVIEDDSFKYQYGNARATSIGGFDWNMQFNWHAIPEYERKRRSFKDYLPVRYSLLCAARESCPLDSVLCWLEPLLGRIAEDKRHVVAPVIGNINDDTLQFAWFNPDQIHVGKFDWDLTFNWMPIPSYVKDKMNSWLEPLLDRIATDRKKVVCPVIDNILAETLYFQSLNQYSVGGFDWSLVFRWKSAKPHNRWLEPLLARIAEGKQHVVTPVIETIKDDDLTLRGTPAKSIFVGKFNWQLTFDWMPRPSDYDRNDPLALVKPVRSPTMAGGLFSISREYFTELGTYDPGMDIWGGENLELSFRVWMCGGTLEIIPCSHVGHIFRKRSPYKWRTGVNVVKKNSIRLAEVWMDEYKNYYYERFNYDLGDYGDVTDRKKLRERLQCHSFDWFVKNVYPDLFVPGEAIASGEIRSKAKPMCIDSAVDNHNYHKPVNMWPCHNQGGNQYWMLSKNGEIRRDDGCLDYSGGESVIVYPCHGQKGNQEWQYREDNSIYHANTQKCMETSVDGQKLTMKTCTGIDRQIWTWKRKSPSGIIRNN</sequence>
<dbReference type="PANTHER" id="PTHR11675:SF131">
    <property type="entry name" value="POLYPEPTIDE N-ACETYLGALACTOSAMINYLTRANSFERASE 9-RELATED"/>
    <property type="match status" value="1"/>
</dbReference>
<dbReference type="InterPro" id="IPR027791">
    <property type="entry name" value="Galactosyl_T_C"/>
</dbReference>
<keyword evidence="17" id="KW-1185">Reference proteome</keyword>
<dbReference type="Proteomes" id="UP000005408">
    <property type="component" value="Unassembled WGS sequence"/>
</dbReference>
<dbReference type="FunFam" id="2.80.10.50:FF:000047">
    <property type="entry name" value="Polypeptide N-acetylgalactosaminyltransferase"/>
    <property type="match status" value="1"/>
</dbReference>
<keyword evidence="6 13" id="KW-0430">Lectin</keyword>
<accession>A0A8W8MT61</accession>
<keyword evidence="11 13" id="KW-1015">Disulfide bond</keyword>
<feature type="region of interest" description="Disordered" evidence="14">
    <location>
        <begin position="88"/>
        <end position="144"/>
    </location>
</feature>
<evidence type="ECO:0000256" key="8">
    <source>
        <dbReference type="ARBA" id="ARBA00022989"/>
    </source>
</evidence>
<evidence type="ECO:0000256" key="6">
    <source>
        <dbReference type="ARBA" id="ARBA00022734"/>
    </source>
</evidence>
<evidence type="ECO:0000256" key="7">
    <source>
        <dbReference type="ARBA" id="ARBA00022968"/>
    </source>
</evidence>
<keyword evidence="5" id="KW-0479">Metal-binding</keyword>
<evidence type="ECO:0000256" key="10">
    <source>
        <dbReference type="ARBA" id="ARBA00023136"/>
    </source>
</evidence>
<evidence type="ECO:0000259" key="15">
    <source>
        <dbReference type="SMART" id="SM00458"/>
    </source>
</evidence>
<dbReference type="EnsemblMetazoa" id="G34966.12">
    <property type="protein sequence ID" value="G34966.12:cds"/>
    <property type="gene ID" value="G34966"/>
</dbReference>
<evidence type="ECO:0000256" key="5">
    <source>
        <dbReference type="ARBA" id="ARBA00022723"/>
    </source>
</evidence>
<keyword evidence="13" id="KW-0328">Glycosyltransferase</keyword>
<keyword evidence="4 13" id="KW-0812">Transmembrane</keyword>
<evidence type="ECO:0000256" key="11">
    <source>
        <dbReference type="ARBA" id="ARBA00023157"/>
    </source>
</evidence>
<evidence type="ECO:0000256" key="1">
    <source>
        <dbReference type="ARBA" id="ARBA00004323"/>
    </source>
</evidence>
<dbReference type="SUPFAM" id="SSF53448">
    <property type="entry name" value="Nucleotide-diphospho-sugar transferases"/>
    <property type="match status" value="2"/>
</dbReference>
<evidence type="ECO:0000256" key="14">
    <source>
        <dbReference type="SAM" id="MobiDB-lite"/>
    </source>
</evidence>
<comment type="subcellular location">
    <subcellularLocation>
        <location evidence="1 13">Golgi apparatus membrane</location>
        <topology evidence="1 13">Single-pass type II membrane protein</topology>
    </subcellularLocation>
</comment>
<comment type="pathway">
    <text evidence="13">Protein modification; protein glycosylation.</text>
</comment>
<reference evidence="16" key="1">
    <citation type="submission" date="2022-08" db="UniProtKB">
        <authorList>
            <consortium name="EnsemblMetazoa"/>
        </authorList>
    </citation>
    <scope>IDENTIFICATION</scope>
    <source>
        <strain evidence="16">05x7-T-G4-1.051#20</strain>
    </source>
</reference>
<evidence type="ECO:0000256" key="12">
    <source>
        <dbReference type="ARBA" id="ARBA00023180"/>
    </source>
</evidence>
<keyword evidence="3 13" id="KW-0808">Transferase</keyword>
<evidence type="ECO:0000256" key="13">
    <source>
        <dbReference type="RuleBase" id="RU361242"/>
    </source>
</evidence>
<dbReference type="InterPro" id="IPR045885">
    <property type="entry name" value="GalNAc-T"/>
</dbReference>
<feature type="compositionally biased region" description="Basic and acidic residues" evidence="14">
    <location>
        <begin position="94"/>
        <end position="118"/>
    </location>
</feature>
<evidence type="ECO:0000256" key="3">
    <source>
        <dbReference type="ARBA" id="ARBA00022679"/>
    </source>
</evidence>
<dbReference type="GO" id="GO:0006493">
    <property type="term" value="P:protein O-linked glycosylation"/>
    <property type="evidence" value="ECO:0007669"/>
    <property type="project" value="TreeGrafter"/>
</dbReference>
<organism evidence="16 17">
    <name type="scientific">Magallana gigas</name>
    <name type="common">Pacific oyster</name>
    <name type="synonym">Crassostrea gigas</name>
    <dbReference type="NCBI Taxonomy" id="29159"/>
    <lineage>
        <taxon>Eukaryota</taxon>
        <taxon>Metazoa</taxon>
        <taxon>Spiralia</taxon>
        <taxon>Lophotrochozoa</taxon>
        <taxon>Mollusca</taxon>
        <taxon>Bivalvia</taxon>
        <taxon>Autobranchia</taxon>
        <taxon>Pteriomorphia</taxon>
        <taxon>Ostreida</taxon>
        <taxon>Ostreoidea</taxon>
        <taxon>Ostreidae</taxon>
        <taxon>Magallana</taxon>
    </lineage>
</organism>
<dbReference type="InterPro" id="IPR035992">
    <property type="entry name" value="Ricin_B-like_lectins"/>
</dbReference>
<dbReference type="PROSITE" id="PS50231">
    <property type="entry name" value="RICIN_B_LECTIN"/>
    <property type="match status" value="1"/>
</dbReference>
<dbReference type="GO" id="GO:0030246">
    <property type="term" value="F:carbohydrate binding"/>
    <property type="evidence" value="ECO:0007669"/>
    <property type="project" value="UniProtKB-KW"/>
</dbReference>
<dbReference type="FunFam" id="3.90.550.10:FF:000195">
    <property type="entry name" value="Polypeptide N-acetylgalactosaminyltransferase like 6"/>
    <property type="match status" value="1"/>
</dbReference>
<keyword evidence="7" id="KW-0735">Signal-anchor</keyword>
<dbReference type="Pfam" id="PF00535">
    <property type="entry name" value="Glycos_transf_2"/>
    <property type="match status" value="1"/>
</dbReference>
<keyword evidence="8 13" id="KW-1133">Transmembrane helix</keyword>
<dbReference type="Gene3D" id="2.80.10.50">
    <property type="match status" value="1"/>
</dbReference>
<dbReference type="Pfam" id="PF00652">
    <property type="entry name" value="Ricin_B_lectin"/>
    <property type="match status" value="1"/>
</dbReference>
<dbReference type="SMART" id="SM00458">
    <property type="entry name" value="RICIN"/>
    <property type="match status" value="1"/>
</dbReference>
<feature type="transmembrane region" description="Helical" evidence="13">
    <location>
        <begin position="12"/>
        <end position="32"/>
    </location>
</feature>
<evidence type="ECO:0000256" key="9">
    <source>
        <dbReference type="ARBA" id="ARBA00023034"/>
    </source>
</evidence>
<comment type="similarity">
    <text evidence="2 13">Belongs to the glycosyltransferase 2 family. GalNAc-T subfamily.</text>
</comment>
<dbReference type="AlphaFoldDB" id="A0A8W8MT61"/>
<dbReference type="Gene3D" id="3.90.550.10">
    <property type="entry name" value="Spore Coat Polysaccharide Biosynthesis Protein SpsA, Chain A"/>
    <property type="match status" value="4"/>
</dbReference>
<dbReference type="SUPFAM" id="SSF50370">
    <property type="entry name" value="Ricin B-like lectins"/>
    <property type="match status" value="1"/>
</dbReference>
<evidence type="ECO:0000256" key="2">
    <source>
        <dbReference type="ARBA" id="ARBA00005680"/>
    </source>
</evidence>
<proteinExistence type="inferred from homology"/>
<protein>
    <recommendedName>
        <fullName evidence="13">Polypeptide N-acetylgalactosaminyltransferase</fullName>
        <ecNumber evidence="13">2.4.1.-</ecNumber>
    </recommendedName>
    <alternativeName>
        <fullName evidence="13">Protein-UDP acetylgalactosaminyltransferase</fullName>
    </alternativeName>
</protein>
<keyword evidence="12" id="KW-0325">Glycoprotein</keyword>
<comment type="cofactor">
    <cofactor evidence="13">
        <name>Mn(2+)</name>
        <dbReference type="ChEBI" id="CHEBI:29035"/>
    </cofactor>
</comment>
<dbReference type="Pfam" id="PF02709">
    <property type="entry name" value="Glyco_transf_7C"/>
    <property type="match status" value="1"/>
</dbReference>
<dbReference type="GO" id="GO:0004653">
    <property type="term" value="F:polypeptide N-acetylgalactosaminyltransferase activity"/>
    <property type="evidence" value="ECO:0007669"/>
    <property type="project" value="TreeGrafter"/>
</dbReference>
<evidence type="ECO:0000313" key="16">
    <source>
        <dbReference type="EnsemblMetazoa" id="G34966.12:cds"/>
    </source>
</evidence>
<keyword evidence="13" id="KW-0464">Manganese</keyword>
<dbReference type="EC" id="2.4.1.-" evidence="13"/>